<proteinExistence type="predicted"/>
<accession>A0ABS8ERZ4</accession>
<reference evidence="4" key="1">
    <citation type="submission" date="2021-03" db="EMBL/GenBank/DDBJ databases">
        <title>Genome of Cognatishimia sp. F0-27.</title>
        <authorList>
            <person name="Ping X."/>
        </authorList>
    </citation>
    <scope>NUCLEOTIDE SEQUENCE [LARGE SCALE GENOMIC DNA]</scope>
    <source>
        <strain evidence="4">E313</strain>
    </source>
</reference>
<feature type="chain" id="PRO_5046977753" description="Secreted protein" evidence="2">
    <location>
        <begin position="21"/>
        <end position="238"/>
    </location>
</feature>
<protein>
    <recommendedName>
        <fullName evidence="5">Secreted protein</fullName>
    </recommendedName>
</protein>
<comment type="caution">
    <text evidence="3">The sequence shown here is derived from an EMBL/GenBank/DDBJ whole genome shotgun (WGS) entry which is preliminary data.</text>
</comment>
<dbReference type="RefSeq" id="WP_227477575.1">
    <property type="nucleotide sequence ID" value="NZ_JAFMPT010000015.1"/>
</dbReference>
<evidence type="ECO:0000256" key="1">
    <source>
        <dbReference type="SAM" id="MobiDB-lite"/>
    </source>
</evidence>
<sequence>MLKRILFLFCALAFGFTLNAQGPDKEKKSIRIPAVKSKKEKDSTPNRIKVAPKKNPKADNKDKAKNAGEVKEKKKYVIKESERPFSMTYNDGLRSAGEIFEERWNKQAQRLGIRRVMSDQFLGEHKIDSKFVNIVARDHEVPDGDRVSVTVNDELIYENVLLTGSYRRLRIDLKDGRNQIDIKALNQGTHGPNTAEFIVFDDKGSTVSSKEWNLLTGVKATIVFINEKVTITRKTAEN</sequence>
<feature type="compositionally biased region" description="Basic and acidic residues" evidence="1">
    <location>
        <begin position="56"/>
        <end position="70"/>
    </location>
</feature>
<reference evidence="4" key="2">
    <citation type="submission" date="2023-07" db="EMBL/GenBank/DDBJ databases">
        <title>Genome of Winogradskyella sp. E313.</title>
        <authorList>
            <person name="Zhou Y."/>
        </authorList>
    </citation>
    <scope>NUCLEOTIDE SEQUENCE [LARGE SCALE GENOMIC DNA]</scope>
    <source>
        <strain evidence="4">E313</strain>
    </source>
</reference>
<name>A0ABS8ERZ4_9FLAO</name>
<keyword evidence="2" id="KW-0732">Signal</keyword>
<feature type="region of interest" description="Disordered" evidence="1">
    <location>
        <begin position="27"/>
        <end position="70"/>
    </location>
</feature>
<feature type="signal peptide" evidence="2">
    <location>
        <begin position="1"/>
        <end position="20"/>
    </location>
</feature>
<keyword evidence="4" id="KW-1185">Reference proteome</keyword>
<dbReference type="Proteomes" id="UP000778797">
    <property type="component" value="Unassembled WGS sequence"/>
</dbReference>
<evidence type="ECO:0008006" key="5">
    <source>
        <dbReference type="Google" id="ProtNLM"/>
    </source>
</evidence>
<evidence type="ECO:0000313" key="4">
    <source>
        <dbReference type="Proteomes" id="UP000778797"/>
    </source>
</evidence>
<evidence type="ECO:0000313" key="3">
    <source>
        <dbReference type="EMBL" id="MCC1485082.1"/>
    </source>
</evidence>
<evidence type="ECO:0000256" key="2">
    <source>
        <dbReference type="SAM" id="SignalP"/>
    </source>
</evidence>
<gene>
    <name evidence="3" type="ORF">J1C55_10815</name>
</gene>
<dbReference type="EMBL" id="JAFMPT010000015">
    <property type="protein sequence ID" value="MCC1485082.1"/>
    <property type="molecule type" value="Genomic_DNA"/>
</dbReference>
<organism evidence="3 4">
    <name type="scientific">Winogradskyella immobilis</name>
    <dbReference type="NCBI Taxonomy" id="2816852"/>
    <lineage>
        <taxon>Bacteria</taxon>
        <taxon>Pseudomonadati</taxon>
        <taxon>Bacteroidota</taxon>
        <taxon>Flavobacteriia</taxon>
        <taxon>Flavobacteriales</taxon>
        <taxon>Flavobacteriaceae</taxon>
        <taxon>Winogradskyella</taxon>
    </lineage>
</organism>